<accession>A0ABV5R3P4</accession>
<dbReference type="Proteomes" id="UP001589710">
    <property type="component" value="Unassembled WGS sequence"/>
</dbReference>
<evidence type="ECO:0000256" key="1">
    <source>
        <dbReference type="ARBA" id="ARBA00023002"/>
    </source>
</evidence>
<sequence length="356" mass="39487">MAERAEVIVIGGGQTGLVTAYYLAKAGIPYLVLDGESRVGDAWRNRWDSLELFTIAQYCELPGLRFPGRRGRFPDKNEMADYLEEFARTNRIEVRLRTEVTALDKRPGGGFLIETNQGSFEAEHVVIATGAQRLGNVPPVSKKVGAEVFQVHTGDYRNPKQIPGSRVVVVGAANSGAQIATELAKTHRVTLSQGSPLPHFGRRFLGIGIHWWGDKLGIIKKPLIGERDRLHKKTLLVGPSLKTLSKRHRFTLAGRTVGAEGRTIRFEEGTETEVDAVVWATGFRYDFSWIGFPALDEHGVPLQDRGVTGEPGMYFLGLQCQFSYGSGLIWWVKDDAQYVVNHLSDRRRARSGKTVG</sequence>
<protein>
    <submittedName>
        <fullName evidence="2">Flavin-containing monooxygenase</fullName>
        <ecNumber evidence="2">1.14.13.-</ecNumber>
    </submittedName>
</protein>
<proteinExistence type="predicted"/>
<dbReference type="PANTHER" id="PTHR43539:SF78">
    <property type="entry name" value="FLAVIN-CONTAINING MONOOXYGENASE"/>
    <property type="match status" value="1"/>
</dbReference>
<dbReference type="Gene3D" id="3.50.50.60">
    <property type="entry name" value="FAD/NAD(P)-binding domain"/>
    <property type="match status" value="1"/>
</dbReference>
<dbReference type="SUPFAM" id="SSF51905">
    <property type="entry name" value="FAD/NAD(P)-binding domain"/>
    <property type="match status" value="2"/>
</dbReference>
<keyword evidence="1 2" id="KW-0560">Oxidoreductase</keyword>
<dbReference type="InterPro" id="IPR050982">
    <property type="entry name" value="Auxin_biosynth/cation_transpt"/>
</dbReference>
<organism evidence="2 3">
    <name type="scientific">Streptomyces yanii</name>
    <dbReference type="NCBI Taxonomy" id="78510"/>
    <lineage>
        <taxon>Bacteria</taxon>
        <taxon>Bacillati</taxon>
        <taxon>Actinomycetota</taxon>
        <taxon>Actinomycetes</taxon>
        <taxon>Kitasatosporales</taxon>
        <taxon>Streptomycetaceae</taxon>
        <taxon>Streptomyces</taxon>
    </lineage>
</organism>
<keyword evidence="3" id="KW-1185">Reference proteome</keyword>
<comment type="caution">
    <text evidence="2">The sequence shown here is derived from an EMBL/GenBank/DDBJ whole genome shotgun (WGS) entry which is preliminary data.</text>
</comment>
<evidence type="ECO:0000313" key="3">
    <source>
        <dbReference type="Proteomes" id="UP001589710"/>
    </source>
</evidence>
<keyword evidence="2" id="KW-0503">Monooxygenase</keyword>
<dbReference type="InterPro" id="IPR036188">
    <property type="entry name" value="FAD/NAD-bd_sf"/>
</dbReference>
<dbReference type="RefSeq" id="WP_386143678.1">
    <property type="nucleotide sequence ID" value="NZ_JBHMCG010000040.1"/>
</dbReference>
<dbReference type="GO" id="GO:0004497">
    <property type="term" value="F:monooxygenase activity"/>
    <property type="evidence" value="ECO:0007669"/>
    <property type="project" value="UniProtKB-KW"/>
</dbReference>
<reference evidence="2 3" key="1">
    <citation type="submission" date="2024-09" db="EMBL/GenBank/DDBJ databases">
        <authorList>
            <person name="Sun Q."/>
            <person name="Mori K."/>
        </authorList>
    </citation>
    <scope>NUCLEOTIDE SEQUENCE [LARGE SCALE GENOMIC DNA]</scope>
    <source>
        <strain evidence="2 3">JCM 3331</strain>
    </source>
</reference>
<dbReference type="Pfam" id="PF13738">
    <property type="entry name" value="Pyr_redox_3"/>
    <property type="match status" value="1"/>
</dbReference>
<dbReference type="EMBL" id="JBHMCG010000040">
    <property type="protein sequence ID" value="MFB9572459.1"/>
    <property type="molecule type" value="Genomic_DNA"/>
</dbReference>
<gene>
    <name evidence="2" type="ORF">ACFFTL_09015</name>
</gene>
<dbReference type="PRINTS" id="PR00469">
    <property type="entry name" value="PNDRDTASEII"/>
</dbReference>
<dbReference type="PANTHER" id="PTHR43539">
    <property type="entry name" value="FLAVIN-BINDING MONOOXYGENASE-LIKE PROTEIN (AFU_ORTHOLOGUE AFUA_4G09220)"/>
    <property type="match status" value="1"/>
</dbReference>
<name>A0ABV5R3P4_9ACTN</name>
<evidence type="ECO:0000313" key="2">
    <source>
        <dbReference type="EMBL" id="MFB9572459.1"/>
    </source>
</evidence>
<dbReference type="PRINTS" id="PR00368">
    <property type="entry name" value="FADPNR"/>
</dbReference>
<dbReference type="EC" id="1.14.13.-" evidence="2"/>